<dbReference type="PANTHER" id="PTHR45436">
    <property type="entry name" value="SENSOR HISTIDINE KINASE YKOH"/>
    <property type="match status" value="1"/>
</dbReference>
<dbReference type="InterPro" id="IPR003660">
    <property type="entry name" value="HAMP_dom"/>
</dbReference>
<dbReference type="InterPro" id="IPR003594">
    <property type="entry name" value="HATPase_dom"/>
</dbReference>
<dbReference type="PROSITE" id="PS50885">
    <property type="entry name" value="HAMP"/>
    <property type="match status" value="1"/>
</dbReference>
<dbReference type="SMART" id="SM00388">
    <property type="entry name" value="HisKA"/>
    <property type="match status" value="1"/>
</dbReference>
<comment type="caution">
    <text evidence="14">The sequence shown here is derived from an EMBL/GenBank/DDBJ whole genome shotgun (WGS) entry which is preliminary data.</text>
</comment>
<keyword evidence="15" id="KW-1185">Reference proteome</keyword>
<protein>
    <recommendedName>
        <fullName evidence="3">histidine kinase</fullName>
        <ecNumber evidence="3">2.7.13.3</ecNumber>
    </recommendedName>
</protein>
<dbReference type="GO" id="GO:0016301">
    <property type="term" value="F:kinase activity"/>
    <property type="evidence" value="ECO:0007669"/>
    <property type="project" value="UniProtKB-KW"/>
</dbReference>
<sequence>MDGLQERLRLSLQWRLSWWLTVAMLLVAALAAAVSYLSALDEANEMQDQTLRQIGALYGAGRLQAADGVIQLVGDDEAPVMILGLRRDATAVTAGALAMLPDGMHLATMNGAACRVLLRTVSPGVRLAVGQAVAFRDEIANHSALRTLLPLLLLVPLLPLLVALLVRRLFLPVAALAREADRRSERELQALAPDFLPLELRPFVVAINRLLARVEKSMQQQRRFVADAAHELRSPLTALSLQAEALASTMLAPPAQGRVAALRLGIERSRVLLDQMLALARAQTVLQRKSESVAVLSIFRRVLEDLMPLAEARQIDIGVESAGDFCLTGDPVDLLTLVKNLADNAIRYSPAGGKVDLCMRAEAGQVIIEIIDRGPGIAPEQRERVFDPFFRVLGREQSGSGLGLSIVAEIARRFGATVHLDWTDAAQRQGLRVSVHFPA</sequence>
<dbReference type="InterPro" id="IPR004358">
    <property type="entry name" value="Sig_transdc_His_kin-like_C"/>
</dbReference>
<dbReference type="InterPro" id="IPR036097">
    <property type="entry name" value="HisK_dim/P_sf"/>
</dbReference>
<evidence type="ECO:0000256" key="11">
    <source>
        <dbReference type="SAM" id="Phobius"/>
    </source>
</evidence>
<evidence type="ECO:0000256" key="8">
    <source>
        <dbReference type="ARBA" id="ARBA00022989"/>
    </source>
</evidence>
<evidence type="ECO:0000256" key="9">
    <source>
        <dbReference type="ARBA" id="ARBA00023012"/>
    </source>
</evidence>
<keyword evidence="6 11" id="KW-0812">Transmembrane</keyword>
<dbReference type="Gene3D" id="1.10.287.130">
    <property type="match status" value="1"/>
</dbReference>
<evidence type="ECO:0000256" key="2">
    <source>
        <dbReference type="ARBA" id="ARBA00004141"/>
    </source>
</evidence>
<evidence type="ECO:0000256" key="10">
    <source>
        <dbReference type="ARBA" id="ARBA00023136"/>
    </source>
</evidence>
<dbReference type="SMART" id="SM00387">
    <property type="entry name" value="HATPase_c"/>
    <property type="match status" value="1"/>
</dbReference>
<dbReference type="RefSeq" id="WP_161053079.1">
    <property type="nucleotide sequence ID" value="NZ_WWCT01000001.1"/>
</dbReference>
<evidence type="ECO:0000256" key="6">
    <source>
        <dbReference type="ARBA" id="ARBA00022692"/>
    </source>
</evidence>
<organism evidence="14 15">
    <name type="scientific">Duganella levis</name>
    <dbReference type="NCBI Taxonomy" id="2692169"/>
    <lineage>
        <taxon>Bacteria</taxon>
        <taxon>Pseudomonadati</taxon>
        <taxon>Pseudomonadota</taxon>
        <taxon>Betaproteobacteria</taxon>
        <taxon>Burkholderiales</taxon>
        <taxon>Oxalobacteraceae</taxon>
        <taxon>Telluria group</taxon>
        <taxon>Duganella</taxon>
    </lineage>
</organism>
<dbReference type="InterPro" id="IPR036890">
    <property type="entry name" value="HATPase_C_sf"/>
</dbReference>
<dbReference type="Gene3D" id="3.30.565.10">
    <property type="entry name" value="Histidine kinase-like ATPase, C-terminal domain"/>
    <property type="match status" value="1"/>
</dbReference>
<dbReference type="PANTHER" id="PTHR45436:SF15">
    <property type="entry name" value="SENSOR HISTIDINE KINASE CUSS"/>
    <property type="match status" value="1"/>
</dbReference>
<evidence type="ECO:0000256" key="5">
    <source>
        <dbReference type="ARBA" id="ARBA00022679"/>
    </source>
</evidence>
<name>A0ABW9VTH8_9BURK</name>
<dbReference type="PRINTS" id="PR00344">
    <property type="entry name" value="BCTRLSENSOR"/>
</dbReference>
<evidence type="ECO:0000256" key="4">
    <source>
        <dbReference type="ARBA" id="ARBA00022553"/>
    </source>
</evidence>
<comment type="catalytic activity">
    <reaction evidence="1">
        <text>ATP + protein L-histidine = ADP + protein N-phospho-L-histidine.</text>
        <dbReference type="EC" id="2.7.13.3"/>
    </reaction>
</comment>
<accession>A0ABW9VTH8</accession>
<evidence type="ECO:0000313" key="15">
    <source>
        <dbReference type="Proteomes" id="UP000642144"/>
    </source>
</evidence>
<evidence type="ECO:0000256" key="1">
    <source>
        <dbReference type="ARBA" id="ARBA00000085"/>
    </source>
</evidence>
<dbReference type="CDD" id="cd00075">
    <property type="entry name" value="HATPase"/>
    <property type="match status" value="1"/>
</dbReference>
<keyword evidence="4" id="KW-0597">Phosphoprotein</keyword>
<gene>
    <name evidence="14" type="ORF">GTP69_00745</name>
</gene>
<reference evidence="14 15" key="1">
    <citation type="submission" date="2019-12" db="EMBL/GenBank/DDBJ databases">
        <title>Novel species isolated from a subtropical stream in China.</title>
        <authorList>
            <person name="Lu H."/>
        </authorList>
    </citation>
    <scope>NUCLEOTIDE SEQUENCE [LARGE SCALE GENOMIC DNA]</scope>
    <source>
        <strain evidence="14 15">CY42W</strain>
    </source>
</reference>
<dbReference type="InterPro" id="IPR005467">
    <property type="entry name" value="His_kinase_dom"/>
</dbReference>
<dbReference type="SUPFAM" id="SSF55874">
    <property type="entry name" value="ATPase domain of HSP90 chaperone/DNA topoisomerase II/histidine kinase"/>
    <property type="match status" value="1"/>
</dbReference>
<evidence type="ECO:0000259" key="13">
    <source>
        <dbReference type="PROSITE" id="PS50885"/>
    </source>
</evidence>
<keyword evidence="9" id="KW-0902">Two-component regulatory system</keyword>
<dbReference type="InterPro" id="IPR003661">
    <property type="entry name" value="HisK_dim/P_dom"/>
</dbReference>
<dbReference type="CDD" id="cd00082">
    <property type="entry name" value="HisKA"/>
    <property type="match status" value="1"/>
</dbReference>
<evidence type="ECO:0000256" key="3">
    <source>
        <dbReference type="ARBA" id="ARBA00012438"/>
    </source>
</evidence>
<keyword evidence="10 11" id="KW-0472">Membrane</keyword>
<dbReference type="Pfam" id="PF00512">
    <property type="entry name" value="HisKA"/>
    <property type="match status" value="1"/>
</dbReference>
<feature type="domain" description="HAMP" evidence="13">
    <location>
        <begin position="167"/>
        <end position="219"/>
    </location>
</feature>
<dbReference type="EC" id="2.7.13.3" evidence="3"/>
<dbReference type="EMBL" id="WWCT01000001">
    <property type="protein sequence ID" value="MYN24929.1"/>
    <property type="molecule type" value="Genomic_DNA"/>
</dbReference>
<dbReference type="InterPro" id="IPR050428">
    <property type="entry name" value="TCS_sensor_his_kinase"/>
</dbReference>
<comment type="subcellular location">
    <subcellularLocation>
        <location evidence="2">Membrane</location>
        <topology evidence="2">Multi-pass membrane protein</topology>
    </subcellularLocation>
</comment>
<dbReference type="Pfam" id="PF02518">
    <property type="entry name" value="HATPase_c"/>
    <property type="match status" value="1"/>
</dbReference>
<keyword evidence="7 14" id="KW-0418">Kinase</keyword>
<evidence type="ECO:0000259" key="12">
    <source>
        <dbReference type="PROSITE" id="PS50109"/>
    </source>
</evidence>
<feature type="transmembrane region" description="Helical" evidence="11">
    <location>
        <begin position="16"/>
        <end position="37"/>
    </location>
</feature>
<feature type="domain" description="Histidine kinase" evidence="12">
    <location>
        <begin position="227"/>
        <end position="439"/>
    </location>
</feature>
<keyword evidence="5" id="KW-0808">Transferase</keyword>
<keyword evidence="8 11" id="KW-1133">Transmembrane helix</keyword>
<dbReference type="Proteomes" id="UP000642144">
    <property type="component" value="Unassembled WGS sequence"/>
</dbReference>
<evidence type="ECO:0000313" key="14">
    <source>
        <dbReference type="EMBL" id="MYN24929.1"/>
    </source>
</evidence>
<evidence type="ECO:0000256" key="7">
    <source>
        <dbReference type="ARBA" id="ARBA00022777"/>
    </source>
</evidence>
<proteinExistence type="predicted"/>
<dbReference type="PROSITE" id="PS50109">
    <property type="entry name" value="HIS_KIN"/>
    <property type="match status" value="1"/>
</dbReference>
<dbReference type="SUPFAM" id="SSF47384">
    <property type="entry name" value="Homodimeric domain of signal transducing histidine kinase"/>
    <property type="match status" value="1"/>
</dbReference>
<feature type="transmembrane region" description="Helical" evidence="11">
    <location>
        <begin position="148"/>
        <end position="166"/>
    </location>
</feature>